<evidence type="ECO:0000256" key="1">
    <source>
        <dbReference type="ARBA" id="ARBA00004571"/>
    </source>
</evidence>
<evidence type="ECO:0000313" key="16">
    <source>
        <dbReference type="EMBL" id="GHG71412.1"/>
    </source>
</evidence>
<dbReference type="Pfam" id="PF00593">
    <property type="entry name" value="TonB_dep_Rec_b-barrel"/>
    <property type="match status" value="1"/>
</dbReference>
<keyword evidence="9" id="KW-0675">Receptor</keyword>
<name>A0ABQ3KZH6_9ALTE</name>
<comment type="caution">
    <text evidence="16">The sequence shown here is derived from an EMBL/GenBank/DDBJ whole genome shotgun (WGS) entry which is preliminary data.</text>
</comment>
<gene>
    <name evidence="16" type="primary">hgpB</name>
    <name evidence="16" type="ORF">GCM10010919_22650</name>
</gene>
<dbReference type="NCBIfam" id="TIGR01786">
    <property type="entry name" value="TonB-hemlactrns"/>
    <property type="match status" value="1"/>
</dbReference>
<evidence type="ECO:0000256" key="8">
    <source>
        <dbReference type="ARBA" id="ARBA00023136"/>
    </source>
</evidence>
<evidence type="ECO:0000256" key="10">
    <source>
        <dbReference type="ARBA" id="ARBA00023237"/>
    </source>
</evidence>
<dbReference type="InterPro" id="IPR010949">
    <property type="entry name" value="TonB_Hb/transfer/lactofer_rcpt"/>
</dbReference>
<feature type="domain" description="TonB-dependent receptor plug" evidence="15">
    <location>
        <begin position="46"/>
        <end position="155"/>
    </location>
</feature>
<evidence type="ECO:0000256" key="7">
    <source>
        <dbReference type="ARBA" id="ARBA00023077"/>
    </source>
</evidence>
<dbReference type="Gene3D" id="2.170.130.10">
    <property type="entry name" value="TonB-dependent receptor, plug domain"/>
    <property type="match status" value="1"/>
</dbReference>
<evidence type="ECO:0000256" key="9">
    <source>
        <dbReference type="ARBA" id="ARBA00023170"/>
    </source>
</evidence>
<reference evidence="17" key="1">
    <citation type="journal article" date="2019" name="Int. J. Syst. Evol. Microbiol.">
        <title>The Global Catalogue of Microorganisms (GCM) 10K type strain sequencing project: providing services to taxonomists for standard genome sequencing and annotation.</title>
        <authorList>
            <consortium name="The Broad Institute Genomics Platform"/>
            <consortium name="The Broad Institute Genome Sequencing Center for Infectious Disease"/>
            <person name="Wu L."/>
            <person name="Ma J."/>
        </authorList>
    </citation>
    <scope>NUCLEOTIDE SEQUENCE [LARGE SCALE GENOMIC DNA]</scope>
    <source>
        <strain evidence="17">CGMCC 1.7003</strain>
    </source>
</reference>
<evidence type="ECO:0000256" key="3">
    <source>
        <dbReference type="ARBA" id="ARBA00022448"/>
    </source>
</evidence>
<sequence>MSLPRLSLLASAIALSFSQTLFANHAIEVENLEVIVVSGNRTEQPLKDVAGSIAVQAAEELELQQVTDFSQLFRYDPSIQVTGSVGGAQNFLVRGMGGNRVLLIKDGMRVNEGYGANGLNDIIGRGFLDTATLKQVEVAKGANSSLYGSDALAGIVVFTTKDPVDYLKDSADFGGSFTAGYADLSSQYHGGVTLAQRINNNFSHMLSGTLRRGEEQQNHASSLEPFDIDSDSVLYKAVYQLNSTDKLSFSADFYQQDTAGERANGLLAYFRSLAQYGYNIVAESNDSKKKNQSLRFNYRSEAETPLFNYLDLSLYSNNSKQTDVEYGKLDINAPMFNTFQIRHMWQNNLYEQNTHGLLLSAAKELNAQHQLAYGLDIEKTDTQRSQYEYRTVEGVSNPLRDDVTHKFPKNDILRYGVYLNDTIKLADRRWRITPGLRYDRFDMDPNGALKLDGSAFEKITDDKVSFNLGTLYQLTDSLNAYAQYGQGFKVPAYDLAYIEHDLQPTASYRYTIVPNSDLKPETSHTYELGMRGQLNQLSFSTAVFYNRFTDFLEVALIDSKTVLNGQGQFQYQHDTFHYQNVDKVTIKGAELSLDYAVNASWSLLAAVSYQYGKNEQSKDYINSISPLSGSTGISFAGEKLQSQLMASWAKRMTKVNEGTRQSPGYFTLDWLNSYQVTTDWKLHLAVHNLLNKEYVRYNSIAGHAVDSDLRAYTQPGRNLGISTSYQF</sequence>
<evidence type="ECO:0000256" key="6">
    <source>
        <dbReference type="ARBA" id="ARBA00022729"/>
    </source>
</evidence>
<feature type="signal peptide" evidence="13">
    <location>
        <begin position="1"/>
        <end position="23"/>
    </location>
</feature>
<evidence type="ECO:0000313" key="17">
    <source>
        <dbReference type="Proteomes" id="UP000659697"/>
    </source>
</evidence>
<dbReference type="Gene3D" id="2.40.170.20">
    <property type="entry name" value="TonB-dependent receptor, beta-barrel domain"/>
    <property type="match status" value="1"/>
</dbReference>
<dbReference type="RefSeq" id="WP_189433123.1">
    <property type="nucleotide sequence ID" value="NZ_BNAO01000005.1"/>
</dbReference>
<organism evidence="16 17">
    <name type="scientific">Alishewanella longhuensis</name>
    <dbReference type="NCBI Taxonomy" id="1091037"/>
    <lineage>
        <taxon>Bacteria</taxon>
        <taxon>Pseudomonadati</taxon>
        <taxon>Pseudomonadota</taxon>
        <taxon>Gammaproteobacteria</taxon>
        <taxon>Alteromonadales</taxon>
        <taxon>Alteromonadaceae</taxon>
        <taxon>Alishewanella</taxon>
    </lineage>
</organism>
<protein>
    <submittedName>
        <fullName evidence="16">Ligand-gated channel protein</fullName>
    </submittedName>
</protein>
<dbReference type="InterPro" id="IPR012910">
    <property type="entry name" value="Plug_dom"/>
</dbReference>
<dbReference type="InterPro" id="IPR036942">
    <property type="entry name" value="Beta-barrel_TonB_sf"/>
</dbReference>
<dbReference type="Proteomes" id="UP000659697">
    <property type="component" value="Unassembled WGS sequence"/>
</dbReference>
<accession>A0ABQ3KZH6</accession>
<dbReference type="CDD" id="cd01347">
    <property type="entry name" value="ligand_gated_channel"/>
    <property type="match status" value="1"/>
</dbReference>
<keyword evidence="7 12" id="KW-0798">TonB box</keyword>
<dbReference type="InterPro" id="IPR000531">
    <property type="entry name" value="Beta-barrel_TonB"/>
</dbReference>
<evidence type="ECO:0000256" key="13">
    <source>
        <dbReference type="SAM" id="SignalP"/>
    </source>
</evidence>
<keyword evidence="4 11" id="KW-1134">Transmembrane beta strand</keyword>
<evidence type="ECO:0000256" key="4">
    <source>
        <dbReference type="ARBA" id="ARBA00022452"/>
    </source>
</evidence>
<keyword evidence="5 11" id="KW-0812">Transmembrane</keyword>
<dbReference type="PANTHER" id="PTHR30069">
    <property type="entry name" value="TONB-DEPENDENT OUTER MEMBRANE RECEPTOR"/>
    <property type="match status" value="1"/>
</dbReference>
<evidence type="ECO:0000256" key="12">
    <source>
        <dbReference type="RuleBase" id="RU003357"/>
    </source>
</evidence>
<comment type="similarity">
    <text evidence="2">Belongs to the TonB-dependent receptor family. Hemoglobin/haptoglobin binding protein subfamily.</text>
</comment>
<keyword evidence="10 11" id="KW-0998">Cell outer membrane</keyword>
<keyword evidence="3 11" id="KW-0813">Transport</keyword>
<dbReference type="InterPro" id="IPR039426">
    <property type="entry name" value="TonB-dep_rcpt-like"/>
</dbReference>
<keyword evidence="17" id="KW-1185">Reference proteome</keyword>
<evidence type="ECO:0000256" key="2">
    <source>
        <dbReference type="ARBA" id="ARBA00008143"/>
    </source>
</evidence>
<dbReference type="InterPro" id="IPR037066">
    <property type="entry name" value="Plug_dom_sf"/>
</dbReference>
<dbReference type="InterPro" id="IPR011276">
    <property type="entry name" value="TonB_haem/Hb_rcpt"/>
</dbReference>
<evidence type="ECO:0000259" key="14">
    <source>
        <dbReference type="Pfam" id="PF00593"/>
    </source>
</evidence>
<dbReference type="Pfam" id="PF07715">
    <property type="entry name" value="Plug"/>
    <property type="match status" value="1"/>
</dbReference>
<evidence type="ECO:0000256" key="11">
    <source>
        <dbReference type="PROSITE-ProRule" id="PRU01360"/>
    </source>
</evidence>
<feature type="chain" id="PRO_5046810584" evidence="13">
    <location>
        <begin position="24"/>
        <end position="727"/>
    </location>
</feature>
<feature type="domain" description="TonB-dependent receptor-like beta-barrel" evidence="14">
    <location>
        <begin position="245"/>
        <end position="689"/>
    </location>
</feature>
<keyword evidence="6 13" id="KW-0732">Signal</keyword>
<dbReference type="EMBL" id="BNAO01000005">
    <property type="protein sequence ID" value="GHG71412.1"/>
    <property type="molecule type" value="Genomic_DNA"/>
</dbReference>
<comment type="subcellular location">
    <subcellularLocation>
        <location evidence="1 11">Cell outer membrane</location>
        <topology evidence="1 11">Multi-pass membrane protein</topology>
    </subcellularLocation>
</comment>
<dbReference type="NCBIfam" id="TIGR01785">
    <property type="entry name" value="TonB-hemin"/>
    <property type="match status" value="1"/>
</dbReference>
<dbReference type="PANTHER" id="PTHR30069:SF29">
    <property type="entry name" value="HEMOGLOBIN AND HEMOGLOBIN-HAPTOGLOBIN-BINDING PROTEIN 1-RELATED"/>
    <property type="match status" value="1"/>
</dbReference>
<proteinExistence type="inferred from homology"/>
<keyword evidence="8 11" id="KW-0472">Membrane</keyword>
<evidence type="ECO:0000259" key="15">
    <source>
        <dbReference type="Pfam" id="PF07715"/>
    </source>
</evidence>
<dbReference type="SUPFAM" id="SSF56935">
    <property type="entry name" value="Porins"/>
    <property type="match status" value="1"/>
</dbReference>
<evidence type="ECO:0000256" key="5">
    <source>
        <dbReference type="ARBA" id="ARBA00022692"/>
    </source>
</evidence>
<dbReference type="PROSITE" id="PS52016">
    <property type="entry name" value="TONB_DEPENDENT_REC_3"/>
    <property type="match status" value="1"/>
</dbReference>